<dbReference type="OrthoDB" id="430300at2759"/>
<feature type="transmembrane region" description="Helical" evidence="5">
    <location>
        <begin position="130"/>
        <end position="157"/>
    </location>
</feature>
<keyword evidence="2 5" id="KW-0812">Transmembrane</keyword>
<comment type="subcellular location">
    <subcellularLocation>
        <location evidence="1">Membrane</location>
        <topology evidence="1">Multi-pass membrane protein</topology>
    </subcellularLocation>
</comment>
<feature type="transmembrane region" description="Helical" evidence="5">
    <location>
        <begin position="197"/>
        <end position="218"/>
    </location>
</feature>
<reference evidence="7" key="1">
    <citation type="submission" date="2025-08" db="UniProtKB">
        <authorList>
            <consortium name="RefSeq"/>
        </authorList>
    </citation>
    <scope>IDENTIFICATION</scope>
    <source>
        <tissue evidence="7">Whole insect</tissue>
    </source>
</reference>
<dbReference type="InterPro" id="IPR011701">
    <property type="entry name" value="MFS"/>
</dbReference>
<evidence type="ECO:0000256" key="2">
    <source>
        <dbReference type="ARBA" id="ARBA00022692"/>
    </source>
</evidence>
<feature type="transmembrane region" description="Helical" evidence="5">
    <location>
        <begin position="257"/>
        <end position="278"/>
    </location>
</feature>
<feature type="transmembrane region" description="Helical" evidence="5">
    <location>
        <begin position="325"/>
        <end position="344"/>
    </location>
</feature>
<feature type="transmembrane region" description="Helical" evidence="5">
    <location>
        <begin position="74"/>
        <end position="91"/>
    </location>
</feature>
<dbReference type="InParanoid" id="A0A6P7EYQ3"/>
<dbReference type="GO" id="GO:0016020">
    <property type="term" value="C:membrane"/>
    <property type="evidence" value="ECO:0007669"/>
    <property type="project" value="UniProtKB-SubCell"/>
</dbReference>
<keyword evidence="4 5" id="KW-0472">Membrane</keyword>
<dbReference type="Pfam" id="PF07690">
    <property type="entry name" value="MFS_1"/>
    <property type="match status" value="1"/>
</dbReference>
<name>A0A6P7EYQ3_DIAVI</name>
<dbReference type="PROSITE" id="PS00216">
    <property type="entry name" value="SUGAR_TRANSPORT_1"/>
    <property type="match status" value="1"/>
</dbReference>
<organism evidence="7">
    <name type="scientific">Diabrotica virgifera virgifera</name>
    <name type="common">western corn rootworm</name>
    <dbReference type="NCBI Taxonomy" id="50390"/>
    <lineage>
        <taxon>Eukaryota</taxon>
        <taxon>Metazoa</taxon>
        <taxon>Ecdysozoa</taxon>
        <taxon>Arthropoda</taxon>
        <taxon>Hexapoda</taxon>
        <taxon>Insecta</taxon>
        <taxon>Pterygota</taxon>
        <taxon>Neoptera</taxon>
        <taxon>Endopterygota</taxon>
        <taxon>Coleoptera</taxon>
        <taxon>Polyphaga</taxon>
        <taxon>Cucujiformia</taxon>
        <taxon>Chrysomeloidea</taxon>
        <taxon>Chrysomelidae</taxon>
        <taxon>Galerucinae</taxon>
        <taxon>Diabroticina</taxon>
        <taxon>Diabroticites</taxon>
        <taxon>Diabrotica</taxon>
    </lineage>
</organism>
<protein>
    <submittedName>
        <fullName evidence="7">Proton-coupled folate transporter-like</fullName>
    </submittedName>
</protein>
<feature type="domain" description="Major facilitator superfamily (MFS) profile" evidence="6">
    <location>
        <begin position="22"/>
        <end position="440"/>
    </location>
</feature>
<evidence type="ECO:0000256" key="4">
    <source>
        <dbReference type="ARBA" id="ARBA00023136"/>
    </source>
</evidence>
<feature type="transmembrane region" description="Helical" evidence="5">
    <location>
        <begin position="103"/>
        <end position="124"/>
    </location>
</feature>
<evidence type="ECO:0000256" key="3">
    <source>
        <dbReference type="ARBA" id="ARBA00022989"/>
    </source>
</evidence>
<feature type="transmembrane region" description="Helical" evidence="5">
    <location>
        <begin position="417"/>
        <end position="437"/>
    </location>
</feature>
<dbReference type="PANTHER" id="PTHR23507:SF39">
    <property type="entry name" value="GH23453P-RELATED"/>
    <property type="match status" value="1"/>
</dbReference>
<keyword evidence="3 5" id="KW-1133">Transmembrane helix</keyword>
<feature type="transmembrane region" description="Helical" evidence="5">
    <location>
        <begin position="298"/>
        <end position="318"/>
    </location>
</feature>
<evidence type="ECO:0000313" key="7">
    <source>
        <dbReference type="RefSeq" id="XP_028128379.1"/>
    </source>
</evidence>
<accession>A0A6P7EYQ3</accession>
<evidence type="ECO:0000256" key="1">
    <source>
        <dbReference type="ARBA" id="ARBA00004141"/>
    </source>
</evidence>
<dbReference type="GO" id="GO:0022857">
    <property type="term" value="F:transmembrane transporter activity"/>
    <property type="evidence" value="ECO:0007669"/>
    <property type="project" value="InterPro"/>
</dbReference>
<dbReference type="InterPro" id="IPR020846">
    <property type="entry name" value="MFS_dom"/>
</dbReference>
<gene>
    <name evidence="7" type="primary">LOC114324748</name>
</gene>
<dbReference type="SUPFAM" id="SSF103473">
    <property type="entry name" value="MFS general substrate transporter"/>
    <property type="match status" value="1"/>
</dbReference>
<dbReference type="PROSITE" id="PS50850">
    <property type="entry name" value="MFS"/>
    <property type="match status" value="1"/>
</dbReference>
<dbReference type="Gene3D" id="1.20.1250.20">
    <property type="entry name" value="MFS general substrate transporter like domains"/>
    <property type="match status" value="1"/>
</dbReference>
<dbReference type="AlphaFoldDB" id="A0A6P7EYQ3"/>
<dbReference type="KEGG" id="dvv:114324748"/>
<sequence length="469" mass="52812">MVFKFSFPVEIPLVLCSLSQTLLGQISSNLFIYRTCYVILEYDKSQCEQLGNERNNLTEWLEPLVQPTVNNIETVMRISGSILPIFLSLFIGTLSDRLGRKPFLVMGITGTTIHTLLNTFVAYYEYLSPWYFVIASLPGSLVGGFSTTFLIITLYMADITTPKTRAIRMGFFEAGVALSFIIGSLCSSYLFYATNYVTIYIISTSMMCVSLLYSIFLVPESLKVEKKMPSLTELMSDVNIKEIIRVPFIRREDNKRYYILTLMGILVGYNFVMGGDMSVRTLFLRQKVHWTLSQITNAQVYGEAVVIIGTIFGTTILYKKLKMKELQLVVLSLVISIVTCILNGLATSDIYIYAAYTIRCFGTLCTSMVRTLISFMVLSHELGKVYATSSAIDSVAQLLSSSVYPQIYNATINTNSGFFYFVNMGIYGILVLVILNLMRYEMPKPVIDSNGKIEAKEKEVETKKNLSEV</sequence>
<evidence type="ECO:0000259" key="6">
    <source>
        <dbReference type="PROSITE" id="PS50850"/>
    </source>
</evidence>
<dbReference type="InterPro" id="IPR036259">
    <property type="entry name" value="MFS_trans_sf"/>
</dbReference>
<proteinExistence type="predicted"/>
<dbReference type="RefSeq" id="XP_028128379.1">
    <property type="nucleotide sequence ID" value="XM_028272578.1"/>
</dbReference>
<dbReference type="PANTHER" id="PTHR23507">
    <property type="entry name" value="ZGC:174356"/>
    <property type="match status" value="1"/>
</dbReference>
<dbReference type="InterPro" id="IPR005829">
    <property type="entry name" value="Sugar_transporter_CS"/>
</dbReference>
<feature type="transmembrane region" description="Helical" evidence="5">
    <location>
        <begin position="169"/>
        <end position="191"/>
    </location>
</feature>
<evidence type="ECO:0000256" key="5">
    <source>
        <dbReference type="SAM" id="Phobius"/>
    </source>
</evidence>